<organism evidence="12 13">
    <name type="scientific">Luteimonas colneyensis</name>
    <dbReference type="NCBI Taxonomy" id="2762230"/>
    <lineage>
        <taxon>Bacteria</taxon>
        <taxon>Pseudomonadati</taxon>
        <taxon>Pseudomonadota</taxon>
        <taxon>Gammaproteobacteria</taxon>
        <taxon>Lysobacterales</taxon>
        <taxon>Lysobacteraceae</taxon>
        <taxon>Luteimonas</taxon>
    </lineage>
</organism>
<accession>A0ABR8UIU3</accession>
<feature type="transmembrane region" description="Helical" evidence="10">
    <location>
        <begin position="217"/>
        <end position="235"/>
    </location>
</feature>
<feature type="domain" description="MotA/TolQ/ExbB proton channel" evidence="11">
    <location>
        <begin position="122"/>
        <end position="249"/>
    </location>
</feature>
<evidence type="ECO:0000313" key="13">
    <source>
        <dbReference type="Proteomes" id="UP000647183"/>
    </source>
</evidence>
<feature type="transmembrane region" description="Helical" evidence="10">
    <location>
        <begin position="58"/>
        <end position="79"/>
    </location>
</feature>
<dbReference type="InterPro" id="IPR014163">
    <property type="entry name" value="Tol-Pal_TolQ"/>
</dbReference>
<keyword evidence="4 10" id="KW-0997">Cell inner membrane</keyword>
<keyword evidence="5 10" id="KW-0132">Cell division</keyword>
<comment type="subunit">
    <text evidence="10">The Tol-Pal system is composed of five core proteins: the inner membrane proteins TolA, TolQ and TolR, the periplasmic protein TolB and the outer membrane protein Pal. They form a network linking the inner and outer membranes and the peptidoglycan layer.</text>
</comment>
<dbReference type="Proteomes" id="UP000647183">
    <property type="component" value="Unassembled WGS sequence"/>
</dbReference>
<dbReference type="Pfam" id="PF01618">
    <property type="entry name" value="MotA_ExbB"/>
    <property type="match status" value="1"/>
</dbReference>
<gene>
    <name evidence="10 12" type="primary">tolQ</name>
    <name evidence="12" type="ORF">H9645_07685</name>
</gene>
<reference evidence="12 13" key="1">
    <citation type="submission" date="2020-08" db="EMBL/GenBank/DDBJ databases">
        <title>A Genomic Blueprint of the Chicken Gut Microbiome.</title>
        <authorList>
            <person name="Gilroy R."/>
            <person name="Ravi A."/>
            <person name="Getino M."/>
            <person name="Pursley I."/>
            <person name="Horton D.L."/>
            <person name="Alikhan N.-F."/>
            <person name="Baker D."/>
            <person name="Gharbi K."/>
            <person name="Hall N."/>
            <person name="Watson M."/>
            <person name="Adriaenssens E.M."/>
            <person name="Foster-Nyarko E."/>
            <person name="Jarju S."/>
            <person name="Secka A."/>
            <person name="Antonio M."/>
            <person name="Oren A."/>
            <person name="Chaudhuri R."/>
            <person name="La Ragione R.M."/>
            <person name="Hildebrand F."/>
            <person name="Pallen M.J."/>
        </authorList>
    </citation>
    <scope>NUCLEOTIDE SEQUENCE [LARGE SCALE GENOMIC DNA]</scope>
    <source>
        <strain evidence="12 13">Sa2BVA3</strain>
    </source>
</reference>
<keyword evidence="9 10" id="KW-0131">Cell cycle</keyword>
<keyword evidence="7 10" id="KW-1133">Transmembrane helix</keyword>
<dbReference type="PANTHER" id="PTHR30625:SF3">
    <property type="entry name" value="TOL-PAL SYSTEM PROTEIN TOLQ"/>
    <property type="match status" value="1"/>
</dbReference>
<dbReference type="HAMAP" id="MF_02202">
    <property type="entry name" value="TolQ"/>
    <property type="match status" value="1"/>
</dbReference>
<evidence type="ECO:0000256" key="9">
    <source>
        <dbReference type="ARBA" id="ARBA00023306"/>
    </source>
</evidence>
<keyword evidence="3 10" id="KW-1003">Cell membrane</keyword>
<keyword evidence="13" id="KW-1185">Reference proteome</keyword>
<evidence type="ECO:0000313" key="12">
    <source>
        <dbReference type="EMBL" id="MBD7987908.1"/>
    </source>
</evidence>
<dbReference type="RefSeq" id="WP_191729113.1">
    <property type="nucleotide sequence ID" value="NZ_JACSQJ010000003.1"/>
</dbReference>
<dbReference type="PANTHER" id="PTHR30625">
    <property type="entry name" value="PROTEIN TOLQ"/>
    <property type="match status" value="1"/>
</dbReference>
<evidence type="ECO:0000256" key="1">
    <source>
        <dbReference type="ARBA" id="ARBA00004651"/>
    </source>
</evidence>
<evidence type="ECO:0000256" key="10">
    <source>
        <dbReference type="HAMAP-Rule" id="MF_02202"/>
    </source>
</evidence>
<dbReference type="InterPro" id="IPR050790">
    <property type="entry name" value="ExbB/TolQ_transport"/>
</dbReference>
<sequence length="269" mass="28937">MSATATAILMQASSVEPLPEEAPADTVALAADAASQAANAPVGGGELDLIHLVLHASIPVQLVMLLLLLASIASWVIIFRKKRMLDRAEKEADRFEERFWSGADLGKLYASASERNRDVEGLEAIFEAGFREYTRSRQRRGADSRAQLEGAQRGMRVASSRELDGLEHNLEFLANVGSIAPYVGLLGTVWGIMIAFHGLANVKEATIASVAPGISEALIATAMGLFAAIPAVWAYNRFATKVERVAGRYDAFSEEFSSILERQSTAGEA</sequence>
<dbReference type="NCBIfam" id="TIGR02796">
    <property type="entry name" value="tolQ"/>
    <property type="match status" value="1"/>
</dbReference>
<comment type="subcellular location">
    <subcellularLocation>
        <location evidence="10">Cell inner membrane</location>
        <topology evidence="10">Multi-pass membrane protein</topology>
    </subcellularLocation>
    <subcellularLocation>
        <location evidence="1">Cell membrane</location>
        <topology evidence="1">Multi-pass membrane protein</topology>
    </subcellularLocation>
</comment>
<protein>
    <recommendedName>
        <fullName evidence="10">Tol-Pal system protein TolQ</fullName>
    </recommendedName>
</protein>
<evidence type="ECO:0000256" key="5">
    <source>
        <dbReference type="ARBA" id="ARBA00022618"/>
    </source>
</evidence>
<feature type="transmembrane region" description="Helical" evidence="10">
    <location>
        <begin position="179"/>
        <end position="197"/>
    </location>
</feature>
<evidence type="ECO:0000256" key="3">
    <source>
        <dbReference type="ARBA" id="ARBA00022475"/>
    </source>
</evidence>
<dbReference type="EMBL" id="JACSQJ010000003">
    <property type="protein sequence ID" value="MBD7987908.1"/>
    <property type="molecule type" value="Genomic_DNA"/>
</dbReference>
<keyword evidence="6 10" id="KW-0812">Transmembrane</keyword>
<evidence type="ECO:0000256" key="8">
    <source>
        <dbReference type="ARBA" id="ARBA00023136"/>
    </source>
</evidence>
<evidence type="ECO:0000256" key="6">
    <source>
        <dbReference type="ARBA" id="ARBA00022692"/>
    </source>
</evidence>
<comment type="function">
    <text evidence="10">Part of the Tol-Pal system, which plays a role in outer membrane invagination during cell division and is important for maintaining outer membrane integrity.</text>
</comment>
<evidence type="ECO:0000256" key="7">
    <source>
        <dbReference type="ARBA" id="ARBA00022989"/>
    </source>
</evidence>
<evidence type="ECO:0000259" key="11">
    <source>
        <dbReference type="Pfam" id="PF01618"/>
    </source>
</evidence>
<proteinExistence type="inferred from homology"/>
<comment type="caution">
    <text evidence="12">The sequence shown here is derived from an EMBL/GenBank/DDBJ whole genome shotgun (WGS) entry which is preliminary data.</text>
</comment>
<dbReference type="InterPro" id="IPR002898">
    <property type="entry name" value="MotA_ExbB_proton_chnl"/>
</dbReference>
<keyword evidence="8 10" id="KW-0472">Membrane</keyword>
<comment type="similarity">
    <text evidence="2 10">Belongs to the ExbB/TolQ family.</text>
</comment>
<name>A0ABR8UIU3_9GAMM</name>
<evidence type="ECO:0000256" key="2">
    <source>
        <dbReference type="ARBA" id="ARBA00010442"/>
    </source>
</evidence>
<evidence type="ECO:0000256" key="4">
    <source>
        <dbReference type="ARBA" id="ARBA00022519"/>
    </source>
</evidence>